<feature type="compositionally biased region" description="Polar residues" evidence="1">
    <location>
        <begin position="87"/>
        <end position="98"/>
    </location>
</feature>
<feature type="region of interest" description="Disordered" evidence="1">
    <location>
        <begin position="77"/>
        <end position="98"/>
    </location>
</feature>
<geneLocation type="mitochondrion" evidence="2"/>
<dbReference type="EMBL" id="LKAM01000007">
    <property type="protein sequence ID" value="KUM47511.1"/>
    <property type="molecule type" value="Genomic_DNA"/>
</dbReference>
<reference evidence="2" key="1">
    <citation type="journal article" date="2015" name="Genome Biol. Evol.">
        <title>Organellar Genomes of White Spruce (Picea glauca): Assembly and Annotation.</title>
        <authorList>
            <person name="Jackman S.D."/>
            <person name="Warren R.L."/>
            <person name="Gibb E.A."/>
            <person name="Vandervalk B.P."/>
            <person name="Mohamadi H."/>
            <person name="Chu J."/>
            <person name="Raymond A."/>
            <person name="Pleasance S."/>
            <person name="Coope R."/>
            <person name="Wildung M.R."/>
            <person name="Ritland C.E."/>
            <person name="Bousquet J."/>
            <person name="Jones S.J."/>
            <person name="Bohlmann J."/>
            <person name="Birol I."/>
        </authorList>
    </citation>
    <scope>NUCLEOTIDE SEQUENCE [LARGE SCALE GENOMIC DNA]</scope>
    <source>
        <tissue evidence="2">Flushing bud</tissue>
    </source>
</reference>
<proteinExistence type="predicted"/>
<gene>
    <name evidence="2" type="ORF">ABT39_MTgene5697</name>
</gene>
<organism evidence="2">
    <name type="scientific">Picea glauca</name>
    <name type="common">White spruce</name>
    <name type="synonym">Pinus glauca</name>
    <dbReference type="NCBI Taxonomy" id="3330"/>
    <lineage>
        <taxon>Eukaryota</taxon>
        <taxon>Viridiplantae</taxon>
        <taxon>Streptophyta</taxon>
        <taxon>Embryophyta</taxon>
        <taxon>Tracheophyta</taxon>
        <taxon>Spermatophyta</taxon>
        <taxon>Pinopsida</taxon>
        <taxon>Pinidae</taxon>
        <taxon>Conifers I</taxon>
        <taxon>Pinales</taxon>
        <taxon>Pinaceae</taxon>
        <taxon>Picea</taxon>
    </lineage>
</organism>
<evidence type="ECO:0000256" key="1">
    <source>
        <dbReference type="SAM" id="MobiDB-lite"/>
    </source>
</evidence>
<sequence>MVMDMEQNPQLLSPFFPKREDQELFYLHSQLHLELPPLYPPILYLLSLLIPHSPHLPPYLVTMPKVKFPAHSLPWNPPLHYKEGRQAANTTSNRTSKS</sequence>
<dbReference type="AlphaFoldDB" id="A0A117NGY4"/>
<keyword evidence="2" id="KW-0496">Mitochondrion</keyword>
<evidence type="ECO:0000313" key="2">
    <source>
        <dbReference type="EMBL" id="KUM47511.1"/>
    </source>
</evidence>
<name>A0A117NGY4_PICGL</name>
<accession>A0A117NGY4</accession>
<comment type="caution">
    <text evidence="2">The sequence shown here is derived from an EMBL/GenBank/DDBJ whole genome shotgun (WGS) entry which is preliminary data.</text>
</comment>
<protein>
    <submittedName>
        <fullName evidence="2">Uncharacterized protein</fullName>
    </submittedName>
</protein>